<dbReference type="EMBL" id="KZ819664">
    <property type="protein sequence ID" value="PWN28700.1"/>
    <property type="molecule type" value="Genomic_DNA"/>
</dbReference>
<dbReference type="OrthoDB" id="194386at2759"/>
<dbReference type="PANTHER" id="PTHR14614:SF162">
    <property type="entry name" value="EXPRESSED PROTEIN"/>
    <property type="match status" value="1"/>
</dbReference>
<dbReference type="STRING" id="1569628.A0A316UTS8"/>
<evidence type="ECO:0000313" key="3">
    <source>
        <dbReference type="Proteomes" id="UP000245884"/>
    </source>
</evidence>
<dbReference type="Gene3D" id="3.40.50.150">
    <property type="entry name" value="Vaccinia Virus protein VP39"/>
    <property type="match status" value="1"/>
</dbReference>
<feature type="compositionally biased region" description="Polar residues" evidence="1">
    <location>
        <begin position="1"/>
        <end position="22"/>
    </location>
</feature>
<dbReference type="InterPro" id="IPR029063">
    <property type="entry name" value="SAM-dependent_MTases_sf"/>
</dbReference>
<gene>
    <name evidence="2" type="ORF">BDZ90DRAFT_237534</name>
</gene>
<dbReference type="AlphaFoldDB" id="A0A316UTS8"/>
<dbReference type="GO" id="GO:0008757">
    <property type="term" value="F:S-adenosylmethionine-dependent methyltransferase activity"/>
    <property type="evidence" value="ECO:0007669"/>
    <property type="project" value="UniProtKB-ARBA"/>
</dbReference>
<dbReference type="GeneID" id="37029142"/>
<dbReference type="SUPFAM" id="SSF53335">
    <property type="entry name" value="S-adenosyl-L-methionine-dependent methyltransferases"/>
    <property type="match status" value="1"/>
</dbReference>
<reference evidence="2 3" key="1">
    <citation type="journal article" date="2018" name="Mol. Biol. Evol.">
        <title>Broad Genomic Sampling Reveals a Smut Pathogenic Ancestry of the Fungal Clade Ustilaginomycotina.</title>
        <authorList>
            <person name="Kijpornyongpan T."/>
            <person name="Mondo S.J."/>
            <person name="Barry K."/>
            <person name="Sandor L."/>
            <person name="Lee J."/>
            <person name="Lipzen A."/>
            <person name="Pangilinan J."/>
            <person name="LaButti K."/>
            <person name="Hainaut M."/>
            <person name="Henrissat B."/>
            <person name="Grigoriev I.V."/>
            <person name="Spatafora J.W."/>
            <person name="Aime M.C."/>
        </authorList>
    </citation>
    <scope>NUCLEOTIDE SEQUENCE [LARGE SCALE GENOMIC DNA]</scope>
    <source>
        <strain evidence="2 3">MCA 5214</strain>
    </source>
</reference>
<dbReference type="GO" id="GO:0005737">
    <property type="term" value="C:cytoplasm"/>
    <property type="evidence" value="ECO:0007669"/>
    <property type="project" value="TreeGrafter"/>
</dbReference>
<dbReference type="GO" id="GO:0005634">
    <property type="term" value="C:nucleus"/>
    <property type="evidence" value="ECO:0007669"/>
    <property type="project" value="TreeGrafter"/>
</dbReference>
<dbReference type="Proteomes" id="UP000245884">
    <property type="component" value="Unassembled WGS sequence"/>
</dbReference>
<dbReference type="PANTHER" id="PTHR14614">
    <property type="entry name" value="HEPATOCELLULAR CARCINOMA-ASSOCIATED ANTIGEN"/>
    <property type="match status" value="1"/>
</dbReference>
<feature type="region of interest" description="Disordered" evidence="1">
    <location>
        <begin position="1"/>
        <end position="37"/>
    </location>
</feature>
<proteinExistence type="predicted"/>
<organism evidence="2 3">
    <name type="scientific">Jaminaea rosea</name>
    <dbReference type="NCBI Taxonomy" id="1569628"/>
    <lineage>
        <taxon>Eukaryota</taxon>
        <taxon>Fungi</taxon>
        <taxon>Dikarya</taxon>
        <taxon>Basidiomycota</taxon>
        <taxon>Ustilaginomycotina</taxon>
        <taxon>Exobasidiomycetes</taxon>
        <taxon>Microstromatales</taxon>
        <taxon>Microstromatales incertae sedis</taxon>
        <taxon>Jaminaea</taxon>
    </lineage>
</organism>
<accession>A0A316UTS8</accession>
<evidence type="ECO:0000313" key="2">
    <source>
        <dbReference type="EMBL" id="PWN28700.1"/>
    </source>
</evidence>
<dbReference type="RefSeq" id="XP_025363312.1">
    <property type="nucleotide sequence ID" value="XM_025507319.1"/>
</dbReference>
<protein>
    <submittedName>
        <fullName evidence="2">Uncharacterized protein</fullName>
    </submittedName>
</protein>
<dbReference type="InterPro" id="IPR019410">
    <property type="entry name" value="Methyltransf_16"/>
</dbReference>
<sequence length="302" mass="32962">MSSQQAGRSKQRGSSHFQSGRANSRGDDDEEEDDQHSLYDPHSLRIWPAYDTKHLEVLEYPIKELDTTLHLGQSSTSGSTSSSLWLSSQVLGAYLLSSPFLLSLPPSSPRTRRRHAPMPKSKPVAVELGAGVGFLSLLLAHAGWEVKATDLPYVARGVLAENVRANEAASGKVEIVELDWQETNEGPLLFLPCSSSAAKSEAYPSLIVSADTLYAPHLVLPFWKTFASLLRSSSSPSRVPLGLLALERRDPAFIDSALSVARSEFGLALTRVEDGKVEQAVQGSLGWEKALWDGVEIWDVRL</sequence>
<dbReference type="Pfam" id="PF10294">
    <property type="entry name" value="Methyltransf_16"/>
    <property type="match status" value="1"/>
</dbReference>
<feature type="non-terminal residue" evidence="2">
    <location>
        <position position="302"/>
    </location>
</feature>
<evidence type="ECO:0000256" key="1">
    <source>
        <dbReference type="SAM" id="MobiDB-lite"/>
    </source>
</evidence>
<name>A0A316UTS8_9BASI</name>
<keyword evidence="3" id="KW-1185">Reference proteome</keyword>